<dbReference type="Proteomes" id="UP001626537">
    <property type="component" value="Chromosome"/>
</dbReference>
<dbReference type="RefSeq" id="WP_407346555.1">
    <property type="nucleotide sequence ID" value="NZ_CP136864.1"/>
</dbReference>
<keyword evidence="4 11" id="KW-0662">Pyridine nucleotide biosynthesis</keyword>
<dbReference type="NCBIfam" id="TIGR00482">
    <property type="entry name" value="nicotinate (nicotinamide) nucleotide adenylyltransferase"/>
    <property type="match status" value="1"/>
</dbReference>
<evidence type="ECO:0000256" key="9">
    <source>
        <dbReference type="ARBA" id="ARBA00023027"/>
    </source>
</evidence>
<dbReference type="InterPro" id="IPR005248">
    <property type="entry name" value="NadD/NMNAT"/>
</dbReference>
<proteinExistence type="inferred from homology"/>
<dbReference type="PANTHER" id="PTHR39321:SF3">
    <property type="entry name" value="PHOSPHOPANTETHEINE ADENYLYLTRANSFERASE"/>
    <property type="match status" value="1"/>
</dbReference>
<keyword evidence="9 11" id="KW-0520">NAD</keyword>
<comment type="similarity">
    <text evidence="3 11">Belongs to the NadD family.</text>
</comment>
<dbReference type="EC" id="2.7.7.18" evidence="11"/>
<dbReference type="NCBIfam" id="NF000840">
    <property type="entry name" value="PRK00071.1-3"/>
    <property type="match status" value="1"/>
</dbReference>
<evidence type="ECO:0000256" key="2">
    <source>
        <dbReference type="ARBA" id="ARBA00005019"/>
    </source>
</evidence>
<comment type="function">
    <text evidence="1 11">Catalyzes the reversible adenylation of nicotinate mononucleotide (NaMN) to nicotinic acid adenine dinucleotide (NaAD).</text>
</comment>
<dbReference type="EMBL" id="CP136864">
    <property type="protein sequence ID" value="WOJ91989.1"/>
    <property type="molecule type" value="Genomic_DNA"/>
</dbReference>
<comment type="pathway">
    <text evidence="2 11">Cofactor biosynthesis; NAD(+) biosynthesis; deamido-NAD(+) from nicotinate D-ribonucleotide: step 1/1.</text>
</comment>
<evidence type="ECO:0000256" key="5">
    <source>
        <dbReference type="ARBA" id="ARBA00022679"/>
    </source>
</evidence>
<accession>A0ABZ0HXL5</accession>
<dbReference type="NCBIfam" id="NF000839">
    <property type="entry name" value="PRK00071.1-1"/>
    <property type="match status" value="1"/>
</dbReference>
<dbReference type="GO" id="GO:0004515">
    <property type="term" value="F:nicotinate-nucleotide adenylyltransferase activity"/>
    <property type="evidence" value="ECO:0007669"/>
    <property type="project" value="UniProtKB-EC"/>
</dbReference>
<keyword evidence="6 11" id="KW-0548">Nucleotidyltransferase</keyword>
<evidence type="ECO:0000259" key="12">
    <source>
        <dbReference type="Pfam" id="PF01467"/>
    </source>
</evidence>
<dbReference type="NCBIfam" id="TIGR00125">
    <property type="entry name" value="cyt_tran_rel"/>
    <property type="match status" value="1"/>
</dbReference>
<evidence type="ECO:0000256" key="8">
    <source>
        <dbReference type="ARBA" id="ARBA00022840"/>
    </source>
</evidence>
<evidence type="ECO:0000256" key="7">
    <source>
        <dbReference type="ARBA" id="ARBA00022741"/>
    </source>
</evidence>
<evidence type="ECO:0000313" key="13">
    <source>
        <dbReference type="EMBL" id="WOJ91989.1"/>
    </source>
</evidence>
<dbReference type="PANTHER" id="PTHR39321">
    <property type="entry name" value="NICOTINATE-NUCLEOTIDE ADENYLYLTRANSFERASE-RELATED"/>
    <property type="match status" value="1"/>
</dbReference>
<protein>
    <recommendedName>
        <fullName evidence="11">Probable nicotinate-nucleotide adenylyltransferase</fullName>
        <ecNumber evidence="11">2.7.7.18</ecNumber>
    </recommendedName>
    <alternativeName>
        <fullName evidence="11">Deamido-NAD(+) diphosphorylase</fullName>
    </alternativeName>
    <alternativeName>
        <fullName evidence="11">Deamido-NAD(+) pyrophosphorylase</fullName>
    </alternativeName>
    <alternativeName>
        <fullName evidence="11">Nicotinate mononucleotide adenylyltransferase</fullName>
        <shortName evidence="11">NaMN adenylyltransferase</shortName>
    </alternativeName>
</protein>
<dbReference type="CDD" id="cd02165">
    <property type="entry name" value="NMNAT"/>
    <property type="match status" value="1"/>
</dbReference>
<keyword evidence="5 11" id="KW-0808">Transferase</keyword>
<organism evidence="13 14">
    <name type="scientific">Congregibacter variabilis</name>
    <dbReference type="NCBI Taxonomy" id="3081200"/>
    <lineage>
        <taxon>Bacteria</taxon>
        <taxon>Pseudomonadati</taxon>
        <taxon>Pseudomonadota</taxon>
        <taxon>Gammaproteobacteria</taxon>
        <taxon>Cellvibrionales</taxon>
        <taxon>Halieaceae</taxon>
        <taxon>Congregibacter</taxon>
    </lineage>
</organism>
<sequence length="220" mass="24371">MSQLSASTGAIAVFGGTFNPIHFGHLRSAMELLESLELDQLRFMPAKEPPHRERPEVSAEHRAAMVEMAIAGEPRFLCDKRELDRQGPSYTVDSLVELRAEFGEQRGLCLVMGCDALLGLPGWHRWDELLDLAHLVIMARPGWHLPSQGPLAALLHEHAGSVEDLSRHPAGKVITQTLRLQDISATNIRALLQLGLSARYLLPESVLAYIAERGLYAKQE</sequence>
<evidence type="ECO:0000256" key="10">
    <source>
        <dbReference type="ARBA" id="ARBA00048721"/>
    </source>
</evidence>
<evidence type="ECO:0000256" key="11">
    <source>
        <dbReference type="HAMAP-Rule" id="MF_00244"/>
    </source>
</evidence>
<evidence type="ECO:0000313" key="14">
    <source>
        <dbReference type="Proteomes" id="UP001626537"/>
    </source>
</evidence>
<keyword evidence="7 11" id="KW-0547">Nucleotide-binding</keyword>
<dbReference type="Pfam" id="PF01467">
    <property type="entry name" value="CTP_transf_like"/>
    <property type="match status" value="1"/>
</dbReference>
<name>A0ABZ0HXL5_9GAMM</name>
<comment type="catalytic activity">
    <reaction evidence="10 11">
        <text>nicotinate beta-D-ribonucleotide + ATP + H(+) = deamido-NAD(+) + diphosphate</text>
        <dbReference type="Rhea" id="RHEA:22860"/>
        <dbReference type="ChEBI" id="CHEBI:15378"/>
        <dbReference type="ChEBI" id="CHEBI:30616"/>
        <dbReference type="ChEBI" id="CHEBI:33019"/>
        <dbReference type="ChEBI" id="CHEBI:57502"/>
        <dbReference type="ChEBI" id="CHEBI:58437"/>
        <dbReference type="EC" id="2.7.7.18"/>
    </reaction>
</comment>
<evidence type="ECO:0000256" key="3">
    <source>
        <dbReference type="ARBA" id="ARBA00009014"/>
    </source>
</evidence>
<keyword evidence="14" id="KW-1185">Reference proteome</keyword>
<dbReference type="SUPFAM" id="SSF52374">
    <property type="entry name" value="Nucleotidylyl transferase"/>
    <property type="match status" value="1"/>
</dbReference>
<feature type="domain" description="Cytidyltransferase-like" evidence="12">
    <location>
        <begin position="13"/>
        <end position="190"/>
    </location>
</feature>
<dbReference type="InterPro" id="IPR004821">
    <property type="entry name" value="Cyt_trans-like"/>
</dbReference>
<keyword evidence="8 11" id="KW-0067">ATP-binding</keyword>
<reference evidence="13 14" key="1">
    <citation type="submission" date="2023-10" db="EMBL/GenBank/DDBJ databases">
        <title>Two novel species belonging to the OM43/NOR5 clade.</title>
        <authorList>
            <person name="Park M."/>
        </authorList>
    </citation>
    <scope>NUCLEOTIDE SEQUENCE [LARGE SCALE GENOMIC DNA]</scope>
    <source>
        <strain evidence="13 14">IMCC43200</strain>
    </source>
</reference>
<gene>
    <name evidence="11 13" type="primary">nadD</name>
    <name evidence="13" type="ORF">R0135_09335</name>
</gene>
<evidence type="ECO:0000256" key="4">
    <source>
        <dbReference type="ARBA" id="ARBA00022642"/>
    </source>
</evidence>
<evidence type="ECO:0000256" key="6">
    <source>
        <dbReference type="ARBA" id="ARBA00022695"/>
    </source>
</evidence>
<dbReference type="HAMAP" id="MF_00244">
    <property type="entry name" value="NaMN_adenylyltr"/>
    <property type="match status" value="1"/>
</dbReference>
<dbReference type="InterPro" id="IPR014729">
    <property type="entry name" value="Rossmann-like_a/b/a_fold"/>
</dbReference>
<dbReference type="Gene3D" id="3.40.50.620">
    <property type="entry name" value="HUPs"/>
    <property type="match status" value="1"/>
</dbReference>
<evidence type="ECO:0000256" key="1">
    <source>
        <dbReference type="ARBA" id="ARBA00002324"/>
    </source>
</evidence>